<dbReference type="Gene3D" id="1.20.890.10">
    <property type="entry name" value="cAMP-dependent protein kinase regulatory subunit, dimerization-anchoring domain"/>
    <property type="match status" value="1"/>
</dbReference>
<evidence type="ECO:0000313" key="5">
    <source>
        <dbReference type="EMBL" id="KAG8471286.1"/>
    </source>
</evidence>
<dbReference type="OrthoDB" id="417678at2759"/>
<protein>
    <submittedName>
        <fullName evidence="5">Uncharacterized protein</fullName>
    </submittedName>
</protein>
<organism evidence="5 6">
    <name type="scientific">Diacronema lutheri</name>
    <name type="common">Unicellular marine alga</name>
    <name type="synonym">Monochrysis lutheri</name>
    <dbReference type="NCBI Taxonomy" id="2081491"/>
    <lineage>
        <taxon>Eukaryota</taxon>
        <taxon>Haptista</taxon>
        <taxon>Haptophyta</taxon>
        <taxon>Pavlovophyceae</taxon>
        <taxon>Pavlovales</taxon>
        <taxon>Pavlovaceae</taxon>
        <taxon>Diacronema</taxon>
    </lineage>
</organism>
<comment type="caution">
    <text evidence="5">The sequence shown here is derived from an EMBL/GenBank/DDBJ whole genome shotgun (WGS) entry which is preliminary data.</text>
</comment>
<dbReference type="InterPro" id="IPR007858">
    <property type="entry name" value="Dpy-30_motif"/>
</dbReference>
<comment type="similarity">
    <text evidence="2">Belongs to the dpy-30 family.</text>
</comment>
<comment type="subcellular location">
    <subcellularLocation>
        <location evidence="1">Nucleus</location>
    </subcellularLocation>
</comment>
<accession>A0A8J5XYB3</accession>
<evidence type="ECO:0000313" key="6">
    <source>
        <dbReference type="Proteomes" id="UP000751190"/>
    </source>
</evidence>
<dbReference type="InterPro" id="IPR049629">
    <property type="entry name" value="DPY30_SDC1_DD"/>
</dbReference>
<gene>
    <name evidence="5" type="ORF">KFE25_009707</name>
</gene>
<dbReference type="Proteomes" id="UP000751190">
    <property type="component" value="Unassembled WGS sequence"/>
</dbReference>
<evidence type="ECO:0000256" key="1">
    <source>
        <dbReference type="ARBA" id="ARBA00004123"/>
    </source>
</evidence>
<dbReference type="CDD" id="cd22965">
    <property type="entry name" value="DD_DPY30_SDC1"/>
    <property type="match status" value="1"/>
</dbReference>
<sequence>MAGAIQPSAQPSPLMAGNAPSLTGLTRESEPSLAGMTREPPEDGIGWDDPAEGFRAEEASMALQHRISTQTLPIRLYLDATVVPLLVQALLALGKERPDNPVEWFAAYLLQNDPAHAEERAQ</sequence>
<name>A0A8J5XYB3_DIALT</name>
<evidence type="ECO:0000256" key="4">
    <source>
        <dbReference type="SAM" id="MobiDB-lite"/>
    </source>
</evidence>
<dbReference type="EMBL" id="JAGTXO010000001">
    <property type="protein sequence ID" value="KAG8471286.1"/>
    <property type="molecule type" value="Genomic_DNA"/>
</dbReference>
<proteinExistence type="inferred from homology"/>
<keyword evidence="3" id="KW-0539">Nucleus</keyword>
<dbReference type="AlphaFoldDB" id="A0A8J5XYB3"/>
<reference evidence="5" key="1">
    <citation type="submission" date="2021-05" db="EMBL/GenBank/DDBJ databases">
        <title>The genome of the haptophyte Pavlova lutheri (Diacronema luteri, Pavlovales) - a model for lipid biosynthesis in eukaryotic algae.</title>
        <authorList>
            <person name="Hulatt C.J."/>
            <person name="Posewitz M.C."/>
        </authorList>
    </citation>
    <scope>NUCLEOTIDE SEQUENCE</scope>
    <source>
        <strain evidence="5">NIVA-4/92</strain>
    </source>
</reference>
<dbReference type="Pfam" id="PF05186">
    <property type="entry name" value="Dpy-30"/>
    <property type="match status" value="1"/>
</dbReference>
<keyword evidence="6" id="KW-1185">Reference proteome</keyword>
<dbReference type="GO" id="GO:0005634">
    <property type="term" value="C:nucleus"/>
    <property type="evidence" value="ECO:0007669"/>
    <property type="project" value="UniProtKB-SubCell"/>
</dbReference>
<evidence type="ECO:0000256" key="3">
    <source>
        <dbReference type="ARBA" id="ARBA00023242"/>
    </source>
</evidence>
<evidence type="ECO:0000256" key="2">
    <source>
        <dbReference type="ARBA" id="ARBA00010849"/>
    </source>
</evidence>
<feature type="region of interest" description="Disordered" evidence="4">
    <location>
        <begin position="1"/>
        <end position="53"/>
    </location>
</feature>